<name>A0A370WXP6_9GAMM</name>
<sequence length="102" mass="11182">MLPIVLYVLGGLLLVGAGIAALTGVLVALLPQLIVGGLMLVVGLAIERWRYKPLLRTLPDPRWKDTGERFVDPGSGQLTAVYFDPQLGERHYIVVNDDPHPR</sequence>
<evidence type="ECO:0000313" key="2">
    <source>
        <dbReference type="EMBL" id="RDS80923.1"/>
    </source>
</evidence>
<keyword evidence="1" id="KW-0472">Membrane</keyword>
<gene>
    <name evidence="2" type="ORF">DWU99_17850</name>
</gene>
<dbReference type="Proteomes" id="UP000255334">
    <property type="component" value="Unassembled WGS sequence"/>
</dbReference>
<proteinExistence type="predicted"/>
<keyword evidence="3" id="KW-1185">Reference proteome</keyword>
<dbReference type="AlphaFoldDB" id="A0A370WXP6"/>
<feature type="transmembrane region" description="Helical" evidence="1">
    <location>
        <begin position="30"/>
        <end position="46"/>
    </location>
</feature>
<evidence type="ECO:0000256" key="1">
    <source>
        <dbReference type="SAM" id="Phobius"/>
    </source>
</evidence>
<accession>A0A370WXP6</accession>
<keyword evidence="1" id="KW-0812">Transmembrane</keyword>
<comment type="caution">
    <text evidence="2">The sequence shown here is derived from an EMBL/GenBank/DDBJ whole genome shotgun (WGS) entry which is preliminary data.</text>
</comment>
<dbReference type="OrthoDB" id="7586150at2"/>
<keyword evidence="1" id="KW-1133">Transmembrane helix</keyword>
<dbReference type="EMBL" id="QRBF01000008">
    <property type="protein sequence ID" value="RDS80923.1"/>
    <property type="molecule type" value="Genomic_DNA"/>
</dbReference>
<dbReference type="RefSeq" id="WP_115479451.1">
    <property type="nucleotide sequence ID" value="NZ_QRBF01000008.1"/>
</dbReference>
<evidence type="ECO:0000313" key="3">
    <source>
        <dbReference type="Proteomes" id="UP000255334"/>
    </source>
</evidence>
<organism evidence="2 3">
    <name type="scientific">Dyella psychrodurans</name>
    <dbReference type="NCBI Taxonomy" id="1927960"/>
    <lineage>
        <taxon>Bacteria</taxon>
        <taxon>Pseudomonadati</taxon>
        <taxon>Pseudomonadota</taxon>
        <taxon>Gammaproteobacteria</taxon>
        <taxon>Lysobacterales</taxon>
        <taxon>Rhodanobacteraceae</taxon>
        <taxon>Dyella</taxon>
    </lineage>
</organism>
<protein>
    <submittedName>
        <fullName evidence="2">Uncharacterized protein</fullName>
    </submittedName>
</protein>
<reference evidence="2 3" key="1">
    <citation type="submission" date="2018-07" db="EMBL/GenBank/DDBJ databases">
        <title>Dyella monticola sp. nov. and Dyella psychrodurans sp. nov. isolated from monsoon evergreen broad-leaved forest soil of Dinghu Mountain, China.</title>
        <authorList>
            <person name="Gao Z."/>
            <person name="Qiu L."/>
        </authorList>
    </citation>
    <scope>NUCLEOTIDE SEQUENCE [LARGE SCALE GENOMIC DNA]</scope>
    <source>
        <strain evidence="2 3">4MSK11</strain>
    </source>
</reference>